<evidence type="ECO:0000313" key="2">
    <source>
        <dbReference type="EMBL" id="MBC8433983.1"/>
    </source>
</evidence>
<dbReference type="EMBL" id="JACNIG010000365">
    <property type="protein sequence ID" value="MBC8433983.1"/>
    <property type="molecule type" value="Genomic_DNA"/>
</dbReference>
<gene>
    <name evidence="2" type="ORF">H8D96_18895</name>
</gene>
<dbReference type="Pfam" id="PF01909">
    <property type="entry name" value="NTP_transf_2"/>
    <property type="match status" value="1"/>
</dbReference>
<dbReference type="PANTHER" id="PTHR37030">
    <property type="entry name" value="NUCLEOTIDYLTRANSFERASE"/>
    <property type="match status" value="1"/>
</dbReference>
<dbReference type="Gene3D" id="3.30.460.10">
    <property type="entry name" value="Beta Polymerase, domain 2"/>
    <property type="match status" value="1"/>
</dbReference>
<organism evidence="2 3">
    <name type="scientific">Candidatus Desulfatibia vada</name>
    <dbReference type="NCBI Taxonomy" id="2841696"/>
    <lineage>
        <taxon>Bacteria</taxon>
        <taxon>Pseudomonadati</taxon>
        <taxon>Thermodesulfobacteriota</taxon>
        <taxon>Desulfobacteria</taxon>
        <taxon>Desulfobacterales</taxon>
        <taxon>Desulfobacterales incertae sedis</taxon>
        <taxon>Candidatus Desulfatibia</taxon>
    </lineage>
</organism>
<accession>A0A8J6P3L1</accession>
<dbReference type="CDD" id="cd05403">
    <property type="entry name" value="NT_KNTase_like"/>
    <property type="match status" value="1"/>
</dbReference>
<proteinExistence type="predicted"/>
<sequence length="104" mass="11589">MVSDHILKEIIRRIVETARPQKIILFGSAERGAMGPNSDLDVLVVIPSGIHRRKTAQSIYRNLIGVGFAVDIIVVTEQDIERYKNNSGMVIKSALEQGRLLYAN</sequence>
<name>A0A8J6P3L1_9BACT</name>
<evidence type="ECO:0000313" key="3">
    <source>
        <dbReference type="Proteomes" id="UP000605201"/>
    </source>
</evidence>
<dbReference type="GO" id="GO:0016779">
    <property type="term" value="F:nucleotidyltransferase activity"/>
    <property type="evidence" value="ECO:0007669"/>
    <property type="project" value="InterPro"/>
</dbReference>
<dbReference type="Proteomes" id="UP000605201">
    <property type="component" value="Unassembled WGS sequence"/>
</dbReference>
<protein>
    <submittedName>
        <fullName evidence="2">Nucleotidyltransferase domain-containing protein</fullName>
    </submittedName>
</protein>
<dbReference type="AlphaFoldDB" id="A0A8J6P3L1"/>
<dbReference type="PANTHER" id="PTHR37030:SF1">
    <property type="entry name" value="NUCLEOTIDYLTRANSFERASE"/>
    <property type="match status" value="1"/>
</dbReference>
<dbReference type="InterPro" id="IPR002934">
    <property type="entry name" value="Polymerase_NTP_transf_dom"/>
</dbReference>
<feature type="domain" description="Polymerase nucleotidyl transferase" evidence="1">
    <location>
        <begin position="9"/>
        <end position="100"/>
    </location>
</feature>
<comment type="caution">
    <text evidence="2">The sequence shown here is derived from an EMBL/GenBank/DDBJ whole genome shotgun (WGS) entry which is preliminary data.</text>
</comment>
<dbReference type="InterPro" id="IPR043519">
    <property type="entry name" value="NT_sf"/>
</dbReference>
<reference evidence="2 3" key="1">
    <citation type="submission" date="2020-08" db="EMBL/GenBank/DDBJ databases">
        <title>Bridging the membrane lipid divide: bacteria of the FCB group superphylum have the potential to synthesize archaeal ether lipids.</title>
        <authorList>
            <person name="Villanueva L."/>
            <person name="Von Meijenfeldt F.A.B."/>
            <person name="Westbye A.B."/>
            <person name="Yadav S."/>
            <person name="Hopmans E.C."/>
            <person name="Dutilh B.E."/>
            <person name="Sinninghe Damste J.S."/>
        </authorList>
    </citation>
    <scope>NUCLEOTIDE SEQUENCE [LARGE SCALE GENOMIC DNA]</scope>
    <source>
        <strain evidence="2">NIOZ-UU17</strain>
    </source>
</reference>
<evidence type="ECO:0000259" key="1">
    <source>
        <dbReference type="Pfam" id="PF01909"/>
    </source>
</evidence>
<dbReference type="SUPFAM" id="SSF81301">
    <property type="entry name" value="Nucleotidyltransferase"/>
    <property type="match status" value="1"/>
</dbReference>